<sequence length="145" mass="15149">MLFKAFLSASLLALGVNAAAVATGKSFKFQVLDPVHGKVFLADATGKSTADESKALVCELNADVLTCGGKGFPAFSGDMTKLATITGSPSKGWSIDANDNIVWNAQSNIKFSIGISGGTDVWAETCPHHWTEKQHGTAKAVYVTA</sequence>
<dbReference type="AlphaFoldDB" id="A0AAJ0FFM2"/>
<gene>
    <name evidence="2" type="ORF">QBC47DRAFT_397484</name>
</gene>
<protein>
    <recommendedName>
        <fullName evidence="4">AA1-like domain-containing protein</fullName>
    </recommendedName>
</protein>
<organism evidence="2 3">
    <name type="scientific">Echria macrotheca</name>
    <dbReference type="NCBI Taxonomy" id="438768"/>
    <lineage>
        <taxon>Eukaryota</taxon>
        <taxon>Fungi</taxon>
        <taxon>Dikarya</taxon>
        <taxon>Ascomycota</taxon>
        <taxon>Pezizomycotina</taxon>
        <taxon>Sordariomycetes</taxon>
        <taxon>Sordariomycetidae</taxon>
        <taxon>Sordariales</taxon>
        <taxon>Schizotheciaceae</taxon>
        <taxon>Echria</taxon>
    </lineage>
</organism>
<evidence type="ECO:0000256" key="1">
    <source>
        <dbReference type="SAM" id="SignalP"/>
    </source>
</evidence>
<reference evidence="2" key="1">
    <citation type="submission" date="2023-06" db="EMBL/GenBank/DDBJ databases">
        <title>Genome-scale phylogeny and comparative genomics of the fungal order Sordariales.</title>
        <authorList>
            <consortium name="Lawrence Berkeley National Laboratory"/>
            <person name="Hensen N."/>
            <person name="Bonometti L."/>
            <person name="Westerberg I."/>
            <person name="Brannstrom I.O."/>
            <person name="Guillou S."/>
            <person name="Cros-Aarteil S."/>
            <person name="Calhoun S."/>
            <person name="Haridas S."/>
            <person name="Kuo A."/>
            <person name="Mondo S."/>
            <person name="Pangilinan J."/>
            <person name="Riley R."/>
            <person name="Labutti K."/>
            <person name="Andreopoulos B."/>
            <person name="Lipzen A."/>
            <person name="Chen C."/>
            <person name="Yanf M."/>
            <person name="Daum C."/>
            <person name="Ng V."/>
            <person name="Clum A."/>
            <person name="Steindorff A."/>
            <person name="Ohm R."/>
            <person name="Martin F."/>
            <person name="Silar P."/>
            <person name="Natvig D."/>
            <person name="Lalanne C."/>
            <person name="Gautier V."/>
            <person name="Ament-Velasquez S.L."/>
            <person name="Kruys A."/>
            <person name="Hutchinson M.I."/>
            <person name="Powell A.J."/>
            <person name="Barry K."/>
            <person name="Miller A.N."/>
            <person name="Grigoriev I.V."/>
            <person name="Debuchy R."/>
            <person name="Gladieux P."/>
            <person name="Thoren M.H."/>
            <person name="Johannesson H."/>
        </authorList>
    </citation>
    <scope>NUCLEOTIDE SEQUENCE</scope>
    <source>
        <strain evidence="2">PSN4</strain>
    </source>
</reference>
<dbReference type="Proteomes" id="UP001239445">
    <property type="component" value="Unassembled WGS sequence"/>
</dbReference>
<accession>A0AAJ0FFM2</accession>
<keyword evidence="3" id="KW-1185">Reference proteome</keyword>
<feature type="chain" id="PRO_5042587436" description="AA1-like domain-containing protein" evidence="1">
    <location>
        <begin position="19"/>
        <end position="145"/>
    </location>
</feature>
<comment type="caution">
    <text evidence="2">The sequence shown here is derived from an EMBL/GenBank/DDBJ whole genome shotgun (WGS) entry which is preliminary data.</text>
</comment>
<evidence type="ECO:0000313" key="2">
    <source>
        <dbReference type="EMBL" id="KAK1761518.1"/>
    </source>
</evidence>
<evidence type="ECO:0000313" key="3">
    <source>
        <dbReference type="Proteomes" id="UP001239445"/>
    </source>
</evidence>
<proteinExistence type="predicted"/>
<dbReference type="EMBL" id="MU839827">
    <property type="protein sequence ID" value="KAK1761518.1"/>
    <property type="molecule type" value="Genomic_DNA"/>
</dbReference>
<keyword evidence="1" id="KW-0732">Signal</keyword>
<evidence type="ECO:0008006" key="4">
    <source>
        <dbReference type="Google" id="ProtNLM"/>
    </source>
</evidence>
<feature type="signal peptide" evidence="1">
    <location>
        <begin position="1"/>
        <end position="18"/>
    </location>
</feature>
<name>A0AAJ0FFM2_9PEZI</name>